<organism evidence="10 11">
    <name type="scientific">Candidatus Merdibacter merdavium</name>
    <dbReference type="NCBI Taxonomy" id="2838692"/>
    <lineage>
        <taxon>Bacteria</taxon>
        <taxon>Bacillati</taxon>
        <taxon>Bacillota</taxon>
        <taxon>Erysipelotrichia</taxon>
        <taxon>Erysipelotrichales</taxon>
        <taxon>Erysipelotrichaceae</taxon>
        <taxon>Merdibacter</taxon>
    </lineage>
</organism>
<evidence type="ECO:0000256" key="4">
    <source>
        <dbReference type="ARBA" id="ARBA00022777"/>
    </source>
</evidence>
<evidence type="ECO:0000256" key="8">
    <source>
        <dbReference type="HAMAP-Rule" id="MF_00238"/>
    </source>
</evidence>
<evidence type="ECO:0000256" key="6">
    <source>
        <dbReference type="ARBA" id="ARBA00047615"/>
    </source>
</evidence>
<proteinExistence type="inferred from homology"/>
<accession>A0A9D2NPG3</accession>
<comment type="subcellular location">
    <subcellularLocation>
        <location evidence="8">Cytoplasm</location>
    </subcellularLocation>
</comment>
<keyword evidence="8" id="KW-0963">Cytoplasm</keyword>
<evidence type="ECO:0000256" key="2">
    <source>
        <dbReference type="ARBA" id="ARBA00022679"/>
    </source>
</evidence>
<dbReference type="AlphaFoldDB" id="A0A9D2NPG3"/>
<keyword evidence="2 8" id="KW-0808">Transferase</keyword>
<dbReference type="PANTHER" id="PTHR21299">
    <property type="entry name" value="CYTIDYLATE KINASE/PANTOATE-BETA-ALANINE LIGASE"/>
    <property type="match status" value="1"/>
</dbReference>
<dbReference type="HAMAP" id="MF_00238">
    <property type="entry name" value="Cytidyl_kinase_type1"/>
    <property type="match status" value="1"/>
</dbReference>
<dbReference type="InterPro" id="IPR011994">
    <property type="entry name" value="Cytidylate_kinase_dom"/>
</dbReference>
<dbReference type="InterPro" id="IPR027417">
    <property type="entry name" value="P-loop_NTPase"/>
</dbReference>
<reference evidence="10" key="1">
    <citation type="journal article" date="2021" name="PeerJ">
        <title>Extensive microbial diversity within the chicken gut microbiome revealed by metagenomics and culture.</title>
        <authorList>
            <person name="Gilroy R."/>
            <person name="Ravi A."/>
            <person name="Getino M."/>
            <person name="Pursley I."/>
            <person name="Horton D.L."/>
            <person name="Alikhan N.F."/>
            <person name="Baker D."/>
            <person name="Gharbi K."/>
            <person name="Hall N."/>
            <person name="Watson M."/>
            <person name="Adriaenssens E.M."/>
            <person name="Foster-Nyarko E."/>
            <person name="Jarju S."/>
            <person name="Secka A."/>
            <person name="Antonio M."/>
            <person name="Oren A."/>
            <person name="Chaudhuri R.R."/>
            <person name="La Ragione R."/>
            <person name="Hildebrand F."/>
            <person name="Pallen M.J."/>
        </authorList>
    </citation>
    <scope>NUCLEOTIDE SEQUENCE</scope>
    <source>
        <strain evidence="10">CHK187-11901</strain>
    </source>
</reference>
<feature type="domain" description="Cytidylate kinase" evidence="9">
    <location>
        <begin position="5"/>
        <end position="215"/>
    </location>
</feature>
<dbReference type="CDD" id="cd02020">
    <property type="entry name" value="CMPK"/>
    <property type="match status" value="1"/>
</dbReference>
<dbReference type="GO" id="GO:0036431">
    <property type="term" value="F:dCMP kinase activity"/>
    <property type="evidence" value="ECO:0007669"/>
    <property type="project" value="InterPro"/>
</dbReference>
<comment type="catalytic activity">
    <reaction evidence="7 8">
        <text>CMP + ATP = CDP + ADP</text>
        <dbReference type="Rhea" id="RHEA:11600"/>
        <dbReference type="ChEBI" id="CHEBI:30616"/>
        <dbReference type="ChEBI" id="CHEBI:58069"/>
        <dbReference type="ChEBI" id="CHEBI:60377"/>
        <dbReference type="ChEBI" id="CHEBI:456216"/>
        <dbReference type="EC" id="2.7.4.25"/>
    </reaction>
</comment>
<dbReference type="EMBL" id="DWWM01000001">
    <property type="protein sequence ID" value="HJC35572.1"/>
    <property type="molecule type" value="Genomic_DNA"/>
</dbReference>
<comment type="caution">
    <text evidence="10">The sequence shown here is derived from an EMBL/GenBank/DDBJ whole genome shotgun (WGS) entry which is preliminary data.</text>
</comment>
<sequence length="219" mass="24483">MKINIAIDGPSAAGKSTIAKLLAKKLGYAHLDTGAMYRCVGYHADRIHVSLDDEDALAAMTAAMQIRFDSEGRVFLNGEDVSSAIRENRVSMLASRISVYPRVRQLLVDMQRQMAAEKGIIMDGRDIGTVVLPDAELKIFMVASVEARARRRYQEYIDKHIEADYQRICEDIQKRDDQDMHRAASPLRKAADAHEIDTSDMSIPEVCDAIMKLAEKTIV</sequence>
<evidence type="ECO:0000256" key="5">
    <source>
        <dbReference type="ARBA" id="ARBA00022840"/>
    </source>
</evidence>
<gene>
    <name evidence="8 10" type="primary">cmk</name>
    <name evidence="10" type="ORF">H9702_00370</name>
</gene>
<name>A0A9D2NPG3_9FIRM</name>
<evidence type="ECO:0000313" key="11">
    <source>
        <dbReference type="Proteomes" id="UP000823896"/>
    </source>
</evidence>
<evidence type="ECO:0000256" key="1">
    <source>
        <dbReference type="ARBA" id="ARBA00009427"/>
    </source>
</evidence>
<keyword evidence="3 8" id="KW-0547">Nucleotide-binding</keyword>
<dbReference type="Pfam" id="PF02224">
    <property type="entry name" value="Cytidylate_kin"/>
    <property type="match status" value="1"/>
</dbReference>
<comment type="catalytic activity">
    <reaction evidence="6 8">
        <text>dCMP + ATP = dCDP + ADP</text>
        <dbReference type="Rhea" id="RHEA:25094"/>
        <dbReference type="ChEBI" id="CHEBI:30616"/>
        <dbReference type="ChEBI" id="CHEBI:57566"/>
        <dbReference type="ChEBI" id="CHEBI:58593"/>
        <dbReference type="ChEBI" id="CHEBI:456216"/>
        <dbReference type="EC" id="2.7.4.25"/>
    </reaction>
</comment>
<dbReference type="GO" id="GO:0006220">
    <property type="term" value="P:pyrimidine nucleotide metabolic process"/>
    <property type="evidence" value="ECO:0007669"/>
    <property type="project" value="UniProtKB-UniRule"/>
</dbReference>
<evidence type="ECO:0000313" key="10">
    <source>
        <dbReference type="EMBL" id="HJC35572.1"/>
    </source>
</evidence>
<evidence type="ECO:0000256" key="3">
    <source>
        <dbReference type="ARBA" id="ARBA00022741"/>
    </source>
</evidence>
<reference evidence="10" key="2">
    <citation type="submission" date="2021-04" db="EMBL/GenBank/DDBJ databases">
        <authorList>
            <person name="Gilroy R."/>
        </authorList>
    </citation>
    <scope>NUCLEOTIDE SEQUENCE</scope>
    <source>
        <strain evidence="10">CHK187-11901</strain>
    </source>
</reference>
<dbReference type="PANTHER" id="PTHR21299:SF2">
    <property type="entry name" value="CYTIDYLATE KINASE"/>
    <property type="match status" value="1"/>
</dbReference>
<dbReference type="EC" id="2.7.4.25" evidence="8"/>
<protein>
    <recommendedName>
        <fullName evidence="8">Cytidylate kinase</fullName>
        <shortName evidence="8">CK</shortName>
        <ecNumber evidence="8">2.7.4.25</ecNumber>
    </recommendedName>
    <alternativeName>
        <fullName evidence="8">Cytidine monophosphate kinase</fullName>
        <shortName evidence="8">CMP kinase</shortName>
    </alternativeName>
</protein>
<feature type="binding site" evidence="8">
    <location>
        <begin position="9"/>
        <end position="17"/>
    </location>
    <ligand>
        <name>ATP</name>
        <dbReference type="ChEBI" id="CHEBI:30616"/>
    </ligand>
</feature>
<evidence type="ECO:0000259" key="9">
    <source>
        <dbReference type="Pfam" id="PF02224"/>
    </source>
</evidence>
<dbReference type="Gene3D" id="3.40.50.300">
    <property type="entry name" value="P-loop containing nucleotide triphosphate hydrolases"/>
    <property type="match status" value="1"/>
</dbReference>
<dbReference type="SUPFAM" id="SSF52540">
    <property type="entry name" value="P-loop containing nucleoside triphosphate hydrolases"/>
    <property type="match status" value="1"/>
</dbReference>
<keyword evidence="4 8" id="KW-0418">Kinase</keyword>
<dbReference type="GO" id="GO:0005524">
    <property type="term" value="F:ATP binding"/>
    <property type="evidence" value="ECO:0007669"/>
    <property type="project" value="UniProtKB-UniRule"/>
</dbReference>
<dbReference type="Proteomes" id="UP000823896">
    <property type="component" value="Unassembled WGS sequence"/>
</dbReference>
<dbReference type="NCBIfam" id="TIGR00017">
    <property type="entry name" value="cmk"/>
    <property type="match status" value="1"/>
</dbReference>
<dbReference type="GO" id="GO:0015949">
    <property type="term" value="P:nucleobase-containing small molecule interconversion"/>
    <property type="evidence" value="ECO:0007669"/>
    <property type="project" value="TreeGrafter"/>
</dbReference>
<keyword evidence="5 8" id="KW-0067">ATP-binding</keyword>
<dbReference type="GO" id="GO:0005829">
    <property type="term" value="C:cytosol"/>
    <property type="evidence" value="ECO:0007669"/>
    <property type="project" value="TreeGrafter"/>
</dbReference>
<comment type="similarity">
    <text evidence="1 8">Belongs to the cytidylate kinase family. Type 1 subfamily.</text>
</comment>
<evidence type="ECO:0000256" key="7">
    <source>
        <dbReference type="ARBA" id="ARBA00048478"/>
    </source>
</evidence>
<dbReference type="InterPro" id="IPR003136">
    <property type="entry name" value="Cytidylate_kin"/>
</dbReference>